<name>A0ABV1JC81_9ACTN</name>
<accession>A0ABV1JC81</accession>
<keyword evidence="2" id="KW-1185">Reference proteome</keyword>
<evidence type="ECO:0008006" key="3">
    <source>
        <dbReference type="Google" id="ProtNLM"/>
    </source>
</evidence>
<dbReference type="Proteomes" id="UP001487305">
    <property type="component" value="Unassembled WGS sequence"/>
</dbReference>
<gene>
    <name evidence="1" type="ORF">AAA083_06860</name>
</gene>
<evidence type="ECO:0000313" key="2">
    <source>
        <dbReference type="Proteomes" id="UP001487305"/>
    </source>
</evidence>
<dbReference type="EMBL" id="JBBNOP010000005">
    <property type="protein sequence ID" value="MEQ3362692.1"/>
    <property type="molecule type" value="Genomic_DNA"/>
</dbReference>
<dbReference type="RefSeq" id="WP_102374943.1">
    <property type="nucleotide sequence ID" value="NZ_JBBNOP010000005.1"/>
</dbReference>
<protein>
    <recommendedName>
        <fullName evidence="3">DUF697 domain-containing protein</fullName>
    </recommendedName>
</protein>
<reference evidence="1 2" key="1">
    <citation type="submission" date="2024-04" db="EMBL/GenBank/DDBJ databases">
        <title>Human intestinal bacterial collection.</title>
        <authorList>
            <person name="Pauvert C."/>
            <person name="Hitch T.C.A."/>
            <person name="Clavel T."/>
        </authorList>
    </citation>
    <scope>NUCLEOTIDE SEQUENCE [LARGE SCALE GENOMIC DNA]</scope>
    <source>
        <strain evidence="1 2">CLA-KB-H42</strain>
    </source>
</reference>
<organism evidence="1 2">
    <name type="scientific">Raoultibacter massiliensis</name>
    <dbReference type="NCBI Taxonomy" id="1852371"/>
    <lineage>
        <taxon>Bacteria</taxon>
        <taxon>Bacillati</taxon>
        <taxon>Actinomycetota</taxon>
        <taxon>Coriobacteriia</taxon>
        <taxon>Eggerthellales</taxon>
        <taxon>Eggerthellaceae</taxon>
        <taxon>Raoultibacter</taxon>
    </lineage>
</organism>
<comment type="caution">
    <text evidence="1">The sequence shown here is derived from an EMBL/GenBank/DDBJ whole genome shotgun (WGS) entry which is preliminary data.</text>
</comment>
<sequence>MQIPVDIKAVIDEATNIDEARATPISVSIYMDETAPGDVQAHVRQAFASASAHARVSMVYFPSFPVVAAPDADMAVIVAGLDEHVGAYAADIRAAGVPVMVVTTLPGLAAEIAEASGHPILEDDLVAPAIDDVLALPEQAGSANEPYSLTIDGALSLNKRMGEWVIEACREKRLAFALAFRFVRKPLSLEAVNATAVQNAGIGLVVILPGADLPIMTLNQAKMLLQIAAAYGQPMAVERVKELAAVVGGAFACRAVARQLVAFVPALGWAIKAAIGYSGTVAMGRAAIEYFEGDGKIDHLAEVVGRARDKVVLVADSARKQPSVAAAARAAAAKVGHAASAAASNAVPAASSVAASAVGAAASAGAVPKPAAKAVTSAANRLSASVSNRFGRGSRA</sequence>
<evidence type="ECO:0000313" key="1">
    <source>
        <dbReference type="EMBL" id="MEQ3362692.1"/>
    </source>
</evidence>
<proteinExistence type="predicted"/>